<evidence type="ECO:0000313" key="2">
    <source>
        <dbReference type="Proteomes" id="UP000814033"/>
    </source>
</evidence>
<evidence type="ECO:0000313" key="1">
    <source>
        <dbReference type="EMBL" id="KAI0039841.1"/>
    </source>
</evidence>
<accession>A0ACB8R8D1</accession>
<reference evidence="1" key="1">
    <citation type="submission" date="2021-02" db="EMBL/GenBank/DDBJ databases">
        <authorList>
            <consortium name="DOE Joint Genome Institute"/>
            <person name="Ahrendt S."/>
            <person name="Looney B.P."/>
            <person name="Miyauchi S."/>
            <person name="Morin E."/>
            <person name="Drula E."/>
            <person name="Courty P.E."/>
            <person name="Chicoki N."/>
            <person name="Fauchery L."/>
            <person name="Kohler A."/>
            <person name="Kuo A."/>
            <person name="Labutti K."/>
            <person name="Pangilinan J."/>
            <person name="Lipzen A."/>
            <person name="Riley R."/>
            <person name="Andreopoulos W."/>
            <person name="He G."/>
            <person name="Johnson J."/>
            <person name="Barry K.W."/>
            <person name="Grigoriev I.V."/>
            <person name="Nagy L."/>
            <person name="Hibbett D."/>
            <person name="Henrissat B."/>
            <person name="Matheny P.B."/>
            <person name="Labbe J."/>
            <person name="Martin F."/>
        </authorList>
    </citation>
    <scope>NUCLEOTIDE SEQUENCE</scope>
    <source>
        <strain evidence="1">FP105234-sp</strain>
    </source>
</reference>
<sequence>MSILKFAPLRDVTGESIHQKSVSELAYIGTPAYHLTDMSFFFRVAQIILGRPFRRLRSVGWWWPRVGTCTGRSLDEPIFAPAPSSLSSLEKFADAYTSNQDLFLAQLVLRAACKRPEREDAWPKKSRDAGAATASNVPLALNDNTAQPGRVHASSNPAVSDSLLG</sequence>
<reference evidence="1" key="2">
    <citation type="journal article" date="2022" name="New Phytol.">
        <title>Evolutionary transition to the ectomycorrhizal habit in the genomes of a hyperdiverse lineage of mushroom-forming fungi.</title>
        <authorList>
            <person name="Looney B."/>
            <person name="Miyauchi S."/>
            <person name="Morin E."/>
            <person name="Drula E."/>
            <person name="Courty P.E."/>
            <person name="Kohler A."/>
            <person name="Kuo A."/>
            <person name="LaButti K."/>
            <person name="Pangilinan J."/>
            <person name="Lipzen A."/>
            <person name="Riley R."/>
            <person name="Andreopoulos W."/>
            <person name="He G."/>
            <person name="Johnson J."/>
            <person name="Nolan M."/>
            <person name="Tritt A."/>
            <person name="Barry K.W."/>
            <person name="Grigoriev I.V."/>
            <person name="Nagy L.G."/>
            <person name="Hibbett D."/>
            <person name="Henrissat B."/>
            <person name="Matheny P.B."/>
            <person name="Labbe J."/>
            <person name="Martin F.M."/>
        </authorList>
    </citation>
    <scope>NUCLEOTIDE SEQUENCE</scope>
    <source>
        <strain evidence="1">FP105234-sp</strain>
    </source>
</reference>
<comment type="caution">
    <text evidence="1">The sequence shown here is derived from an EMBL/GenBank/DDBJ whole genome shotgun (WGS) entry which is preliminary data.</text>
</comment>
<proteinExistence type="predicted"/>
<name>A0ACB8R8D1_9AGAM</name>
<gene>
    <name evidence="1" type="ORF">FA95DRAFT_1612260</name>
</gene>
<protein>
    <submittedName>
        <fullName evidence="1">Uncharacterized protein</fullName>
    </submittedName>
</protein>
<keyword evidence="2" id="KW-1185">Reference proteome</keyword>
<dbReference type="EMBL" id="MU276257">
    <property type="protein sequence ID" value="KAI0039841.1"/>
    <property type="molecule type" value="Genomic_DNA"/>
</dbReference>
<organism evidence="1 2">
    <name type="scientific">Auriscalpium vulgare</name>
    <dbReference type="NCBI Taxonomy" id="40419"/>
    <lineage>
        <taxon>Eukaryota</taxon>
        <taxon>Fungi</taxon>
        <taxon>Dikarya</taxon>
        <taxon>Basidiomycota</taxon>
        <taxon>Agaricomycotina</taxon>
        <taxon>Agaricomycetes</taxon>
        <taxon>Russulales</taxon>
        <taxon>Auriscalpiaceae</taxon>
        <taxon>Auriscalpium</taxon>
    </lineage>
</organism>
<dbReference type="Proteomes" id="UP000814033">
    <property type="component" value="Unassembled WGS sequence"/>
</dbReference>